<evidence type="ECO:0000313" key="2">
    <source>
        <dbReference type="EMBL" id="TKV90517.1"/>
    </source>
</evidence>
<dbReference type="Gramene" id="TKV90517">
    <property type="protein sequence ID" value="TKV90517"/>
    <property type="gene ID" value="SEVIR_9G034466v2"/>
</dbReference>
<name>A0A4U6SPH7_SETVI</name>
<protein>
    <submittedName>
        <fullName evidence="2">Uncharacterized protein</fullName>
    </submittedName>
</protein>
<dbReference type="EMBL" id="CM016560">
    <property type="protein sequence ID" value="TKV90517.1"/>
    <property type="molecule type" value="Genomic_DNA"/>
</dbReference>
<evidence type="ECO:0000313" key="3">
    <source>
        <dbReference type="Proteomes" id="UP000298652"/>
    </source>
</evidence>
<dbReference type="AlphaFoldDB" id="A0A4U6SPH7"/>
<accession>A0A4U6SPH7</accession>
<feature type="chain" id="PRO_5020189372" evidence="1">
    <location>
        <begin position="19"/>
        <end position="40"/>
    </location>
</feature>
<sequence>MGPVLYLFCLDFVCPVAAHGLLPSIRKLRHEQSQKIQYSE</sequence>
<reference evidence="2" key="1">
    <citation type="submission" date="2019-03" db="EMBL/GenBank/DDBJ databases">
        <title>WGS assembly of Setaria viridis.</title>
        <authorList>
            <person name="Huang P."/>
            <person name="Jenkins J."/>
            <person name="Grimwood J."/>
            <person name="Barry K."/>
            <person name="Healey A."/>
            <person name="Mamidi S."/>
            <person name="Sreedasyam A."/>
            <person name="Shu S."/>
            <person name="Feldman M."/>
            <person name="Wu J."/>
            <person name="Yu Y."/>
            <person name="Chen C."/>
            <person name="Johnson J."/>
            <person name="Rokhsar D."/>
            <person name="Baxter I."/>
            <person name="Schmutz J."/>
            <person name="Brutnell T."/>
            <person name="Kellogg E."/>
        </authorList>
    </citation>
    <scope>NUCLEOTIDE SEQUENCE [LARGE SCALE GENOMIC DNA]</scope>
</reference>
<evidence type="ECO:0000256" key="1">
    <source>
        <dbReference type="SAM" id="SignalP"/>
    </source>
</evidence>
<keyword evidence="3" id="KW-1185">Reference proteome</keyword>
<proteinExistence type="predicted"/>
<feature type="signal peptide" evidence="1">
    <location>
        <begin position="1"/>
        <end position="18"/>
    </location>
</feature>
<organism evidence="2 3">
    <name type="scientific">Setaria viridis</name>
    <name type="common">Green bristlegrass</name>
    <name type="synonym">Setaria italica subsp. viridis</name>
    <dbReference type="NCBI Taxonomy" id="4556"/>
    <lineage>
        <taxon>Eukaryota</taxon>
        <taxon>Viridiplantae</taxon>
        <taxon>Streptophyta</taxon>
        <taxon>Embryophyta</taxon>
        <taxon>Tracheophyta</taxon>
        <taxon>Spermatophyta</taxon>
        <taxon>Magnoliopsida</taxon>
        <taxon>Liliopsida</taxon>
        <taxon>Poales</taxon>
        <taxon>Poaceae</taxon>
        <taxon>PACMAD clade</taxon>
        <taxon>Panicoideae</taxon>
        <taxon>Panicodae</taxon>
        <taxon>Paniceae</taxon>
        <taxon>Cenchrinae</taxon>
        <taxon>Setaria</taxon>
    </lineage>
</organism>
<gene>
    <name evidence="2" type="ORF">SEVIR_9G034466v2</name>
</gene>
<keyword evidence="1" id="KW-0732">Signal</keyword>
<dbReference type="Proteomes" id="UP000298652">
    <property type="component" value="Chromosome 9"/>
</dbReference>